<sequence length="1761" mass="196146">MEESDELRAKAITSTGLTANPNPEVNSSKSREEGELSSSDDDELPAGSVARITSTTAAGKEPVPVDPVNKNTQGVKAGKSISTNNSASFVDVPSRTSTQPNYHKSFEKNRVPFVISFSDDDSGSDSEECTQEKTLETKCNSLGVDANRRPPASSLAKSQILQRTTRNETKVMPKRVSLSRTFVSSTAKINGGISKNGGPSFVGPRSRVRNFNTLKQKLSGLERKGNQNVHLNSRKLQDLRQQIALWENKLKLKPAQQNKETISGSCRDYNISNLKNDADGKCGSAEFVQFEPKEPDKKRLKVSGTHSSQLSDDLQETLAAQSMLASEKSVLEKRVHKSIDDRSCRDKEVPLGITHTSVAQWPKQDDNRGPASSGDLPNGVKYGSNVITNRSESDRNNKMSDSFILLGHTAQVANLTPKIFPEKSNMEKLKRPNELNCHHTPRSIPKKATCGHNITRSSEFHEIRSGDKVLKPTLDDTHQACSLYLPNGNRETSDASLNNASLWNCLCKANTSKDSNMDIQSLLDVEELQDKELEEAQEHRRKCEVEERNALKAYRKVQRALMEANARCSYLYRKRELYSAQFQSLLMEDSSLLWSSRLHNHIGAEMNSLNNMSEGNVHLIPTSSHQKQAEFGVCNQQGYGSNIQSAIGTLRNGSDRHVNGQNLASDPCSEPDASTSEPHKDNCVTDGLCSPSNDLNMSEDEDEETFPIDRNSVQSSLDYLRKDKNYEERGKDINESARNFSFDNSQDSLLLEASLRSQLFARLGMKTLSKEGPSHSMEATVERGSENDDDGEKIEVSMGNIPFSEAEKDQCSDLRGVDREEGGIHELPVQISNHCHVEKSSSNHASLSTADPLDGCHSTEDHQSTRAVAFSCPILRSVLGHVKDIESINMVGLQARNQQIQSYDIYNEKGNGGGSDEILPSILNSNSMEEIIKDKCVREDGFYSCNLAVDPFWPLCMYELRGKCNNDECSWQHLRDYSGGNMNHHISDTSDCCVGLSSNGGNYSATNISKCLNRPVLAPPTYLVCLDILKADLHSYESVLARSIGECWQKCFSASLVLSSFLPTDLSSDEPFLHATDTRIEVRGSWNRKSSYFHSRNGTMSQLDHHMVDNDQLVEMALLNLNHEANKQRGRLEALKVLARALEADPTSVVLWIVYLHIYYCNEKSIGKDDMFYCAVEHNEGSYELWLIYINSRVQLEDRLIAYDTALSALCRHASSSDRDPAHASACILDLFLQMMNCLCISGNVGKAIEKTYGLFPTTKNSDKTCPLLLSDILAFLTISDKCIFWVCCVYLIVYGKLPDIVVQQFECVKEVSAIEWPSTHSTVDEKQQAVTLMELAVDYLALHIDSESLESETTLKAAHLFAVNHIRCIAVLEGFECSRNLLDKYTRLYPSCLELVFMSARAQVHVFGDLSFVGFEKALSSWPEEVPGVQCIWNQYAECAFQNGKFEFVEELMDRWFHSLWNVQSQNGFSDTMDRENSLGSLESASASDPDAWMANFSQIDVLFGLLNLSLFKLLKNDHIEGRLAIDRALKVAAAEYYKHCVREHATFLLADGSQCKEDAPVSGILKILHGYLVDMRAHPASEPLSRMFIQSIKKPRVRQLVSNMWSPVSSDFSLVNLVLEGWHGPSLLPQRFTNIKDLVDLIEAIMEILPSNYQLAISVCKLLSGIPKSASVSFWASSLLVNALFQAVPVAPEYVWVEAAGILLNLTDIQSISESFHKRALSVYPFSIKLWESYLNLSRTTGNTSTVTEAARAKGIKLD</sequence>
<evidence type="ECO:0000256" key="1">
    <source>
        <dbReference type="SAM" id="MobiDB-lite"/>
    </source>
</evidence>
<reference evidence="3 4" key="1">
    <citation type="submission" date="2019-09" db="EMBL/GenBank/DDBJ databases">
        <title>A chromosome-level genome assembly of the Chinese tupelo Nyssa sinensis.</title>
        <authorList>
            <person name="Yang X."/>
            <person name="Kang M."/>
            <person name="Yang Y."/>
            <person name="Xiong H."/>
            <person name="Wang M."/>
            <person name="Zhang Z."/>
            <person name="Wang Z."/>
            <person name="Wu H."/>
            <person name="Ma T."/>
            <person name="Liu J."/>
            <person name="Xi Z."/>
        </authorList>
    </citation>
    <scope>NUCLEOTIDE SEQUENCE [LARGE SCALE GENOMIC DNA]</scope>
    <source>
        <strain evidence="3">J267</strain>
        <tissue evidence="3">Leaf</tissue>
    </source>
</reference>
<accession>A0A5J5AWP5</accession>
<dbReference type="InterPro" id="IPR039278">
    <property type="entry name" value="Red1"/>
</dbReference>
<dbReference type="InterPro" id="IPR019607">
    <property type="entry name" value="Putative_zinc-finger_domain"/>
</dbReference>
<keyword evidence="4" id="KW-1185">Reference proteome</keyword>
<gene>
    <name evidence="3" type="ORF">F0562_031753</name>
</gene>
<name>A0A5J5AWP5_9ASTE</name>
<dbReference type="InterPro" id="IPR011990">
    <property type="entry name" value="TPR-like_helical_dom_sf"/>
</dbReference>
<dbReference type="GO" id="GO:0000178">
    <property type="term" value="C:exosome (RNase complex)"/>
    <property type="evidence" value="ECO:0007669"/>
    <property type="project" value="TreeGrafter"/>
</dbReference>
<feature type="domain" description="Putative zinc-finger" evidence="2">
    <location>
        <begin position="955"/>
        <end position="975"/>
    </location>
</feature>
<dbReference type="PANTHER" id="PTHR21563:SF3">
    <property type="entry name" value="ZINC FINGER C3H1 DOMAIN-CONTAINING PROTEIN"/>
    <property type="match status" value="1"/>
</dbReference>
<dbReference type="Pfam" id="PF10650">
    <property type="entry name" value="zf-C3H1"/>
    <property type="match status" value="1"/>
</dbReference>
<feature type="compositionally biased region" description="Acidic residues" evidence="1">
    <location>
        <begin position="697"/>
        <end position="706"/>
    </location>
</feature>
<protein>
    <recommendedName>
        <fullName evidence="2">Putative zinc-finger domain-containing protein</fullName>
    </recommendedName>
</protein>
<feature type="region of interest" description="Disordered" evidence="1">
    <location>
        <begin position="355"/>
        <end position="383"/>
    </location>
</feature>
<feature type="compositionally biased region" description="Polar residues" evidence="1">
    <location>
        <begin position="69"/>
        <end position="102"/>
    </location>
</feature>
<proteinExistence type="predicted"/>
<feature type="region of interest" description="Disordered" evidence="1">
    <location>
        <begin position="651"/>
        <end position="710"/>
    </location>
</feature>
<feature type="compositionally biased region" description="Polar residues" evidence="1">
    <location>
        <begin position="12"/>
        <end position="28"/>
    </location>
</feature>
<evidence type="ECO:0000313" key="3">
    <source>
        <dbReference type="EMBL" id="KAA8534236.1"/>
    </source>
</evidence>
<dbReference type="EMBL" id="CM018041">
    <property type="protein sequence ID" value="KAA8534236.1"/>
    <property type="molecule type" value="Genomic_DNA"/>
</dbReference>
<organism evidence="3 4">
    <name type="scientific">Nyssa sinensis</name>
    <dbReference type="NCBI Taxonomy" id="561372"/>
    <lineage>
        <taxon>Eukaryota</taxon>
        <taxon>Viridiplantae</taxon>
        <taxon>Streptophyta</taxon>
        <taxon>Embryophyta</taxon>
        <taxon>Tracheophyta</taxon>
        <taxon>Spermatophyta</taxon>
        <taxon>Magnoliopsida</taxon>
        <taxon>eudicotyledons</taxon>
        <taxon>Gunneridae</taxon>
        <taxon>Pentapetalae</taxon>
        <taxon>asterids</taxon>
        <taxon>Cornales</taxon>
        <taxon>Nyssaceae</taxon>
        <taxon>Nyssa</taxon>
    </lineage>
</organism>
<evidence type="ECO:0000259" key="2">
    <source>
        <dbReference type="Pfam" id="PF10650"/>
    </source>
</evidence>
<dbReference type="GO" id="GO:0005634">
    <property type="term" value="C:nucleus"/>
    <property type="evidence" value="ECO:0007669"/>
    <property type="project" value="TreeGrafter"/>
</dbReference>
<dbReference type="Proteomes" id="UP000325577">
    <property type="component" value="Linkage Group LG18"/>
</dbReference>
<evidence type="ECO:0000313" key="4">
    <source>
        <dbReference type="Proteomes" id="UP000325577"/>
    </source>
</evidence>
<dbReference type="PANTHER" id="PTHR21563">
    <property type="entry name" value="ZINC FINGER C3H1 DOMAIN-CONTAINING PROTEIN"/>
    <property type="match status" value="1"/>
</dbReference>
<feature type="region of interest" description="Disordered" evidence="1">
    <location>
        <begin position="770"/>
        <end position="792"/>
    </location>
</feature>
<feature type="region of interest" description="Disordered" evidence="1">
    <location>
        <begin position="1"/>
        <end position="104"/>
    </location>
</feature>
<dbReference type="OrthoDB" id="1922977at2759"/>
<dbReference type="SUPFAM" id="SSF48452">
    <property type="entry name" value="TPR-like"/>
    <property type="match status" value="1"/>
</dbReference>